<protein>
    <recommendedName>
        <fullName evidence="3">Lipocalin-like domain-containing protein</fullName>
    </recommendedName>
</protein>
<dbReference type="RefSeq" id="WP_336557393.1">
    <property type="nucleotide sequence ID" value="NZ_JAYLLN010000009.1"/>
</dbReference>
<name>A0ABU8I3S4_9SPHI</name>
<accession>A0ABU8I3S4</accession>
<sequence>MKFLHTVILMQIALLVLMSCHQKKKGFSSEDIQGRWAIDMVFENHSLDRVMENSPHDVYPTRNLFGVFSNGFYFYGDSCNYKPGFFDRNNSDNGIPMLIGSKTKFKINGDTLKVWDIANLDWQMLLIKGLDEKSLMLQTIGIKDEVFKYKKVEKVSNSIRSFDKVIVVSITPEDLSDELYTLDNDGNYLYQKFEIREIDEIPGSFYQSKLKVNLLESIIDGFDFIDLDSLQEEYLSAKMGGNTTNFVFFIKNGEISKVIEDHDNVSPDELQWGYNAVIFLRRQLDMKFVESYKDIYGSEEIELLHPRIFKEVKERLGWHWDYIEANKKVLNKTPTN</sequence>
<gene>
    <name evidence="1" type="ORF">VJ786_05530</name>
</gene>
<evidence type="ECO:0000313" key="1">
    <source>
        <dbReference type="EMBL" id="MEI5984362.1"/>
    </source>
</evidence>
<dbReference type="Proteomes" id="UP001363035">
    <property type="component" value="Unassembled WGS sequence"/>
</dbReference>
<proteinExistence type="predicted"/>
<reference evidence="1 2" key="1">
    <citation type="submission" date="2024-01" db="EMBL/GenBank/DDBJ databases">
        <title>Sphingobacterium tenebrionis sp. nov., a novel endophyte isolated from tenebrio molitor intestines.</title>
        <authorList>
            <person name="Zhang C."/>
        </authorList>
    </citation>
    <scope>NUCLEOTIDE SEQUENCE [LARGE SCALE GENOMIC DNA]</scope>
    <source>
        <strain evidence="1 2">PU5-4</strain>
    </source>
</reference>
<comment type="caution">
    <text evidence="1">The sequence shown here is derived from an EMBL/GenBank/DDBJ whole genome shotgun (WGS) entry which is preliminary data.</text>
</comment>
<dbReference type="EMBL" id="JAYLLN010000009">
    <property type="protein sequence ID" value="MEI5984362.1"/>
    <property type="molecule type" value="Genomic_DNA"/>
</dbReference>
<evidence type="ECO:0000313" key="2">
    <source>
        <dbReference type="Proteomes" id="UP001363035"/>
    </source>
</evidence>
<dbReference type="PROSITE" id="PS51257">
    <property type="entry name" value="PROKAR_LIPOPROTEIN"/>
    <property type="match status" value="1"/>
</dbReference>
<evidence type="ECO:0008006" key="3">
    <source>
        <dbReference type="Google" id="ProtNLM"/>
    </source>
</evidence>
<organism evidence="1 2">
    <name type="scientific">Sphingobacterium tenebrionis</name>
    <dbReference type="NCBI Taxonomy" id="3111775"/>
    <lineage>
        <taxon>Bacteria</taxon>
        <taxon>Pseudomonadati</taxon>
        <taxon>Bacteroidota</taxon>
        <taxon>Sphingobacteriia</taxon>
        <taxon>Sphingobacteriales</taxon>
        <taxon>Sphingobacteriaceae</taxon>
        <taxon>Sphingobacterium</taxon>
    </lineage>
</organism>
<keyword evidence="2" id="KW-1185">Reference proteome</keyword>